<dbReference type="GO" id="GO:0016747">
    <property type="term" value="F:acyltransferase activity, transferring groups other than amino-acyl groups"/>
    <property type="evidence" value="ECO:0007669"/>
    <property type="project" value="InterPro"/>
</dbReference>
<dbReference type="AlphaFoldDB" id="A0A9X3CF13"/>
<sequence length="150" mass="17148">MIKWQLKRFSELSQYELYELLKLRVNVFVVEQNCPYPELDDKDTHTEVHHLIGRQSGEIVACARLLPAGVSYSNISIGRIATKENVRGDGIGHKLVAKALLECEQLWPNKDIEIGAQAHLEHFYQAHGFKKSSPPYLEDGIPHIDMLRKD</sequence>
<dbReference type="RefSeq" id="WP_265688018.1">
    <property type="nucleotide sequence ID" value="NZ_JAKRRX010000066.1"/>
</dbReference>
<dbReference type="InterPro" id="IPR016181">
    <property type="entry name" value="Acyl_CoA_acyltransferase"/>
</dbReference>
<evidence type="ECO:0000256" key="1">
    <source>
        <dbReference type="ARBA" id="ARBA00009623"/>
    </source>
</evidence>
<evidence type="ECO:0000259" key="3">
    <source>
        <dbReference type="PROSITE" id="PS51186"/>
    </source>
</evidence>
<proteinExistence type="inferred from homology"/>
<dbReference type="InterPro" id="IPR000182">
    <property type="entry name" value="GNAT_dom"/>
</dbReference>
<reference evidence="4" key="1">
    <citation type="submission" date="2022-02" db="EMBL/GenBank/DDBJ databases">
        <title>Vibrio sp. nov., a new bacterium isolated from Bohai sea, China.</title>
        <authorList>
            <person name="Yuan Y."/>
        </authorList>
    </citation>
    <scope>NUCLEOTIDE SEQUENCE</scope>
    <source>
        <strain evidence="4">DBSS07</strain>
    </source>
</reference>
<gene>
    <name evidence="4" type="ORF">MD483_12355</name>
</gene>
<accession>A0A9X3CF13</accession>
<dbReference type="Proteomes" id="UP001155586">
    <property type="component" value="Unassembled WGS sequence"/>
</dbReference>
<feature type="domain" description="N-acetyltransferase" evidence="3">
    <location>
        <begin position="7"/>
        <end position="150"/>
    </location>
</feature>
<evidence type="ECO:0000313" key="5">
    <source>
        <dbReference type="Proteomes" id="UP001155586"/>
    </source>
</evidence>
<dbReference type="PROSITE" id="PS51186">
    <property type="entry name" value="GNAT"/>
    <property type="match status" value="1"/>
</dbReference>
<dbReference type="FunFam" id="3.40.630.30:FF:000035">
    <property type="entry name" value="GNAT family N-acetyltransferase"/>
    <property type="match status" value="1"/>
</dbReference>
<organism evidence="4 5">
    <name type="scientific">Vibrio paucivorans</name>
    <dbReference type="NCBI Taxonomy" id="2829489"/>
    <lineage>
        <taxon>Bacteria</taxon>
        <taxon>Pseudomonadati</taxon>
        <taxon>Pseudomonadota</taxon>
        <taxon>Gammaproteobacteria</taxon>
        <taxon>Vibrionales</taxon>
        <taxon>Vibrionaceae</taxon>
        <taxon>Vibrio</taxon>
    </lineage>
</organism>
<dbReference type="Gene3D" id="3.40.630.30">
    <property type="match status" value="1"/>
</dbReference>
<name>A0A9X3CF13_9VIBR</name>
<dbReference type="SUPFAM" id="SSF55729">
    <property type="entry name" value="Acyl-CoA N-acyltransferases (Nat)"/>
    <property type="match status" value="1"/>
</dbReference>
<protein>
    <recommendedName>
        <fullName evidence="2">Protein ElaA</fullName>
    </recommendedName>
</protein>
<dbReference type="EMBL" id="JAKRRX010000066">
    <property type="protein sequence ID" value="MCW8334613.1"/>
    <property type="molecule type" value="Genomic_DNA"/>
</dbReference>
<dbReference type="CDD" id="cd04301">
    <property type="entry name" value="NAT_SF"/>
    <property type="match status" value="1"/>
</dbReference>
<comment type="similarity">
    <text evidence="1">Belongs to the UPF0039 (ElaA) family.</text>
</comment>
<dbReference type="Pfam" id="PF13673">
    <property type="entry name" value="Acetyltransf_10"/>
    <property type="match status" value="1"/>
</dbReference>
<comment type="caution">
    <text evidence="4">The sequence shown here is derived from an EMBL/GenBank/DDBJ whole genome shotgun (WGS) entry which is preliminary data.</text>
</comment>
<evidence type="ECO:0000313" key="4">
    <source>
        <dbReference type="EMBL" id="MCW8334613.1"/>
    </source>
</evidence>
<keyword evidence="5" id="KW-1185">Reference proteome</keyword>
<evidence type="ECO:0000256" key="2">
    <source>
        <dbReference type="ARBA" id="ARBA00072224"/>
    </source>
</evidence>